<dbReference type="PROSITE" id="PS50943">
    <property type="entry name" value="HTH_CROC1"/>
    <property type="match status" value="1"/>
</dbReference>
<dbReference type="EMBL" id="RBWU01000001">
    <property type="protein sequence ID" value="RKS79108.1"/>
    <property type="molecule type" value="Genomic_DNA"/>
</dbReference>
<dbReference type="InterPro" id="IPR001387">
    <property type="entry name" value="Cro/C1-type_HTH"/>
</dbReference>
<evidence type="ECO:0000313" key="2">
    <source>
        <dbReference type="EMBL" id="RKS79108.1"/>
    </source>
</evidence>
<keyword evidence="3" id="KW-1185">Reference proteome</keyword>
<dbReference type="InterPro" id="IPR010982">
    <property type="entry name" value="Lambda_DNA-bd_dom_sf"/>
</dbReference>
<dbReference type="AlphaFoldDB" id="A0A495QYI1"/>
<dbReference type="Pfam" id="PF19054">
    <property type="entry name" value="DUF5753"/>
    <property type="match status" value="1"/>
</dbReference>
<dbReference type="Proteomes" id="UP000274601">
    <property type="component" value="Unassembled WGS sequence"/>
</dbReference>
<protein>
    <submittedName>
        <fullName evidence="2">Helix-turn-helix protein</fullName>
    </submittedName>
</protein>
<dbReference type="OrthoDB" id="5177725at2"/>
<comment type="caution">
    <text evidence="2">The sequence shown here is derived from an EMBL/GenBank/DDBJ whole genome shotgun (WGS) entry which is preliminary data.</text>
</comment>
<accession>A0A495QYI1</accession>
<dbReference type="Gene3D" id="1.10.260.40">
    <property type="entry name" value="lambda repressor-like DNA-binding domains"/>
    <property type="match status" value="1"/>
</dbReference>
<reference evidence="2 3" key="1">
    <citation type="submission" date="2018-10" db="EMBL/GenBank/DDBJ databases">
        <title>Genomic Encyclopedia of Archaeal and Bacterial Type Strains, Phase II (KMG-II): from individual species to whole genera.</title>
        <authorList>
            <person name="Goeker M."/>
        </authorList>
    </citation>
    <scope>NUCLEOTIDE SEQUENCE [LARGE SCALE GENOMIC DNA]</scope>
    <source>
        <strain evidence="2 3">DSM 43383</strain>
    </source>
</reference>
<gene>
    <name evidence="2" type="ORF">BZB76_0550</name>
</gene>
<dbReference type="SMART" id="SM00530">
    <property type="entry name" value="HTH_XRE"/>
    <property type="match status" value="1"/>
</dbReference>
<feature type="domain" description="HTH cro/C1-type" evidence="1">
    <location>
        <begin position="18"/>
        <end position="72"/>
    </location>
</feature>
<dbReference type="GO" id="GO:0003677">
    <property type="term" value="F:DNA binding"/>
    <property type="evidence" value="ECO:0007669"/>
    <property type="project" value="InterPro"/>
</dbReference>
<evidence type="ECO:0000313" key="3">
    <source>
        <dbReference type="Proteomes" id="UP000274601"/>
    </source>
</evidence>
<dbReference type="SUPFAM" id="SSF47413">
    <property type="entry name" value="lambda repressor-like DNA-binding domains"/>
    <property type="match status" value="1"/>
</dbReference>
<name>A0A495QYI1_9ACTN</name>
<dbReference type="RefSeq" id="WP_121432683.1">
    <property type="nucleotide sequence ID" value="NZ_RBWU01000001.1"/>
</dbReference>
<sequence>MTTRTSPTVRRRRLAREMRQLRRTTKASREDAAAYAGIAPATLSRIEAATHAPKPADILALCKFYGLDDDATEALVTLARQSRQRGWWHKFGDTMPPGFEVYVGLEEEAVELRSYMSELIDGLFQTPEYMRALALASLEVPDDSELERLIAVRTQRQERLLDGLDNPQIWTILHEGALRTHVGGADVMREQLAHIKELSMRNFLTLQVMPFTAGAHPAMLTGFHLLKFPYPADPDVAYIEYEAGGIYLEQPVEVDLYVRLFDQLRARAASPDESRRLVDRIQREF</sequence>
<proteinExistence type="predicted"/>
<evidence type="ECO:0000259" key="1">
    <source>
        <dbReference type="PROSITE" id="PS50943"/>
    </source>
</evidence>
<organism evidence="2 3">
    <name type="scientific">Actinomadura pelletieri DSM 43383</name>
    <dbReference type="NCBI Taxonomy" id="1120940"/>
    <lineage>
        <taxon>Bacteria</taxon>
        <taxon>Bacillati</taxon>
        <taxon>Actinomycetota</taxon>
        <taxon>Actinomycetes</taxon>
        <taxon>Streptosporangiales</taxon>
        <taxon>Thermomonosporaceae</taxon>
        <taxon>Actinomadura</taxon>
    </lineage>
</organism>
<dbReference type="Pfam" id="PF13560">
    <property type="entry name" value="HTH_31"/>
    <property type="match status" value="1"/>
</dbReference>
<dbReference type="InterPro" id="IPR043917">
    <property type="entry name" value="DUF5753"/>
</dbReference>